<organism evidence="2 3">
    <name type="scientific">Flavobacterium succinicans</name>
    <dbReference type="NCBI Taxonomy" id="29536"/>
    <lineage>
        <taxon>Bacteria</taxon>
        <taxon>Pseudomonadati</taxon>
        <taxon>Bacteroidota</taxon>
        <taxon>Flavobacteriia</taxon>
        <taxon>Flavobacteriales</taxon>
        <taxon>Flavobacteriaceae</taxon>
        <taxon>Flavobacterium</taxon>
    </lineage>
</organism>
<dbReference type="RefSeq" id="WP_024982720.1">
    <property type="nucleotide sequence ID" value="NZ_FOUT01000025.1"/>
</dbReference>
<keyword evidence="1" id="KW-1133">Transmembrane helix</keyword>
<dbReference type="Proteomes" id="UP000182961">
    <property type="component" value="Unassembled WGS sequence"/>
</dbReference>
<dbReference type="EMBL" id="FOUT01000025">
    <property type="protein sequence ID" value="SFN57421.1"/>
    <property type="molecule type" value="Genomic_DNA"/>
</dbReference>
<feature type="transmembrane region" description="Helical" evidence="1">
    <location>
        <begin position="7"/>
        <end position="25"/>
    </location>
</feature>
<evidence type="ECO:0000313" key="2">
    <source>
        <dbReference type="EMBL" id="SFN57421.1"/>
    </source>
</evidence>
<accession>A0A1I5A4E4</accession>
<evidence type="ECO:0000256" key="1">
    <source>
        <dbReference type="SAM" id="Phobius"/>
    </source>
</evidence>
<dbReference type="AlphaFoldDB" id="A0A1I5A4E4"/>
<keyword evidence="3" id="KW-1185">Reference proteome</keyword>
<keyword evidence="1" id="KW-0472">Membrane</keyword>
<evidence type="ECO:0000313" key="3">
    <source>
        <dbReference type="Proteomes" id="UP000182961"/>
    </source>
</evidence>
<name>A0A1I5A4E4_9FLAO</name>
<proteinExistence type="predicted"/>
<protein>
    <submittedName>
        <fullName evidence="2">Uncharacterized protein</fullName>
    </submittedName>
</protein>
<keyword evidence="1" id="KW-0812">Transmembrane</keyword>
<sequence length="67" mass="7930">MDDKKGMNWFFVFIAFTLGLTLIKHIDFKNLTLKEPVLDVLYIVVFIISIYLIIKDLKKDLKNKNCH</sequence>
<reference evidence="3" key="1">
    <citation type="submission" date="2016-10" db="EMBL/GenBank/DDBJ databases">
        <authorList>
            <person name="Varghese N."/>
            <person name="Submissions S."/>
        </authorList>
    </citation>
    <scope>NUCLEOTIDE SEQUENCE [LARGE SCALE GENOMIC DNA]</scope>
    <source>
        <strain evidence="3">DSM 4002</strain>
    </source>
</reference>
<feature type="transmembrane region" description="Helical" evidence="1">
    <location>
        <begin position="37"/>
        <end position="54"/>
    </location>
</feature>
<gene>
    <name evidence="2" type="ORF">SAMN05444143_1251</name>
</gene>